<evidence type="ECO:0000313" key="6">
    <source>
        <dbReference type="Proteomes" id="UP001295423"/>
    </source>
</evidence>
<evidence type="ECO:0000256" key="1">
    <source>
        <dbReference type="ARBA" id="ARBA00010531"/>
    </source>
</evidence>
<dbReference type="PANTHER" id="PTHR36427">
    <property type="entry name" value="54S RIBOSOMAL PROTEIN L1, MITOCHONDRIAL"/>
    <property type="match status" value="1"/>
</dbReference>
<protein>
    <recommendedName>
        <fullName evidence="7">Ribosomal protein</fullName>
    </recommendedName>
</protein>
<name>A0AAD2FQ85_9STRA</name>
<evidence type="ECO:0000256" key="4">
    <source>
        <dbReference type="SAM" id="MobiDB-lite"/>
    </source>
</evidence>
<keyword evidence="2" id="KW-0689">Ribosomal protein</keyword>
<feature type="compositionally biased region" description="Low complexity" evidence="4">
    <location>
        <begin position="13"/>
        <end position="30"/>
    </location>
</feature>
<dbReference type="AlphaFoldDB" id="A0AAD2FQ85"/>
<gene>
    <name evidence="5" type="ORF">CYCCA115_LOCUS11950</name>
</gene>
<dbReference type="Proteomes" id="UP001295423">
    <property type="component" value="Unassembled WGS sequence"/>
</dbReference>
<dbReference type="GO" id="GO:0005840">
    <property type="term" value="C:ribosome"/>
    <property type="evidence" value="ECO:0007669"/>
    <property type="project" value="UniProtKB-KW"/>
</dbReference>
<evidence type="ECO:0008006" key="7">
    <source>
        <dbReference type="Google" id="ProtNLM"/>
    </source>
</evidence>
<feature type="region of interest" description="Disordered" evidence="4">
    <location>
        <begin position="81"/>
        <end position="107"/>
    </location>
</feature>
<dbReference type="InterPro" id="IPR023674">
    <property type="entry name" value="Ribosomal_uL1-like"/>
</dbReference>
<keyword evidence="3" id="KW-0687">Ribonucleoprotein</keyword>
<dbReference type="CDD" id="cd00403">
    <property type="entry name" value="Ribosomal_L1"/>
    <property type="match status" value="1"/>
</dbReference>
<keyword evidence="6" id="KW-1185">Reference proteome</keyword>
<proteinExistence type="inferred from homology"/>
<organism evidence="5 6">
    <name type="scientific">Cylindrotheca closterium</name>
    <dbReference type="NCBI Taxonomy" id="2856"/>
    <lineage>
        <taxon>Eukaryota</taxon>
        <taxon>Sar</taxon>
        <taxon>Stramenopiles</taxon>
        <taxon>Ochrophyta</taxon>
        <taxon>Bacillariophyta</taxon>
        <taxon>Bacillariophyceae</taxon>
        <taxon>Bacillariophycidae</taxon>
        <taxon>Bacillariales</taxon>
        <taxon>Bacillariaceae</taxon>
        <taxon>Cylindrotheca</taxon>
    </lineage>
</organism>
<evidence type="ECO:0000256" key="3">
    <source>
        <dbReference type="ARBA" id="ARBA00023274"/>
    </source>
</evidence>
<feature type="compositionally biased region" description="Basic and acidic residues" evidence="4">
    <location>
        <begin position="81"/>
        <end position="92"/>
    </location>
</feature>
<sequence length="329" mass="36353">MFATSGRAARLLQSSSSLSSLSSSASSSSLCGRVSRTTNPQLPWMAQRAATYVSRAHPRPVPEFTVTEAMQMVLEGIEERKEKRTKKWERNAPKRQAKGLKDDGPYRNQDETVELAINLNLDPRRQGQALRGSLVLPHGTGKTIQCLVLSKDADVTQKAKAAGHEAGGDDLLEKLIAGEVPLDSFQRALCTKDILSDVQKKAARLLGPRGLMPNPKTNTVFEEGSVLLEKLEEQSNTITYRTESSGIMHFPVGKGSFDSKQLLDNLQAICQTVQDQKPESYGKGKKKKKMGKNVKYWIRAHLTSTQGKGIRMDLRTVDPTSPFFMKVPE</sequence>
<reference evidence="5" key="1">
    <citation type="submission" date="2023-08" db="EMBL/GenBank/DDBJ databases">
        <authorList>
            <person name="Audoor S."/>
            <person name="Bilcke G."/>
        </authorList>
    </citation>
    <scope>NUCLEOTIDE SEQUENCE</scope>
</reference>
<evidence type="ECO:0000256" key="2">
    <source>
        <dbReference type="ARBA" id="ARBA00022980"/>
    </source>
</evidence>
<dbReference type="Gene3D" id="3.40.50.790">
    <property type="match status" value="1"/>
</dbReference>
<dbReference type="PANTHER" id="PTHR36427:SF3">
    <property type="entry name" value="LARGE RIBOSOMAL SUBUNIT PROTEIN UL1M"/>
    <property type="match status" value="1"/>
</dbReference>
<feature type="region of interest" description="Disordered" evidence="4">
    <location>
        <begin position="13"/>
        <end position="37"/>
    </location>
</feature>
<dbReference type="SUPFAM" id="SSF56808">
    <property type="entry name" value="Ribosomal protein L1"/>
    <property type="match status" value="1"/>
</dbReference>
<dbReference type="InterPro" id="IPR016095">
    <property type="entry name" value="Ribosomal_uL1_3-a/b-sand"/>
</dbReference>
<dbReference type="GO" id="GO:1990904">
    <property type="term" value="C:ribonucleoprotein complex"/>
    <property type="evidence" value="ECO:0007669"/>
    <property type="project" value="UniProtKB-KW"/>
</dbReference>
<dbReference type="InterPro" id="IPR028364">
    <property type="entry name" value="Ribosomal_uL1/biogenesis"/>
</dbReference>
<dbReference type="EMBL" id="CAKOGP040001758">
    <property type="protein sequence ID" value="CAJ1949149.1"/>
    <property type="molecule type" value="Genomic_DNA"/>
</dbReference>
<comment type="similarity">
    <text evidence="1">Belongs to the universal ribosomal protein uL1 family.</text>
</comment>
<evidence type="ECO:0000313" key="5">
    <source>
        <dbReference type="EMBL" id="CAJ1949149.1"/>
    </source>
</evidence>
<dbReference type="Pfam" id="PF00687">
    <property type="entry name" value="Ribosomal_L1"/>
    <property type="match status" value="1"/>
</dbReference>
<dbReference type="Gene3D" id="3.30.190.20">
    <property type="match status" value="1"/>
</dbReference>
<accession>A0AAD2FQ85</accession>
<comment type="caution">
    <text evidence="5">The sequence shown here is derived from an EMBL/GenBank/DDBJ whole genome shotgun (WGS) entry which is preliminary data.</text>
</comment>